<sequence length="240" mass="28650">MKINEILNKTHHRPWSIPQETWKFYQEWNRVIFLHYKVNVKDLLRFIPEPLEVDLFEDEAWISLVGFDMKNIRPKNLPSFNLISNFYELNFRTYVRHKGKSGVYFLSIEASKKISVALSKKLSDLPYRFSNIKRYSGNFSVKNEAYGDEFMVNYEPKKRIDDKTELDVWLTERYALFQDTPKSVNKFEIHHLPWDLQKTAIDKLKVNYSRFNFLLKENPDLIHYSEGIQVVAWGKETITG</sequence>
<keyword evidence="2" id="KW-1185">Reference proteome</keyword>
<comment type="caution">
    <text evidence="1">The sequence shown here is derived from an EMBL/GenBank/DDBJ whole genome shotgun (WGS) entry which is preliminary data.</text>
</comment>
<reference evidence="1" key="1">
    <citation type="submission" date="2019-09" db="EMBL/GenBank/DDBJ databases">
        <authorList>
            <person name="Rodrigo-Torres L."/>
            <person name="Arahal R. D."/>
            <person name="Lucena T."/>
        </authorList>
    </citation>
    <scope>NUCLEOTIDE SEQUENCE</scope>
    <source>
        <strain evidence="1">ISS653</strain>
    </source>
</reference>
<organism evidence="1 2">
    <name type="scientific">Mesonia oceanica</name>
    <dbReference type="NCBI Taxonomy" id="2687242"/>
    <lineage>
        <taxon>Bacteria</taxon>
        <taxon>Pseudomonadati</taxon>
        <taxon>Bacteroidota</taxon>
        <taxon>Flavobacteriia</taxon>
        <taxon>Flavobacteriales</taxon>
        <taxon>Flavobacteriaceae</taxon>
        <taxon>Mesonia</taxon>
    </lineage>
</organism>
<evidence type="ECO:0000313" key="1">
    <source>
        <dbReference type="EMBL" id="VVU99634.1"/>
    </source>
</evidence>
<protein>
    <submittedName>
        <fullName evidence="1">Uncharacterized protein</fullName>
    </submittedName>
</protein>
<name>A0AC61Y619_9FLAO</name>
<evidence type="ECO:0000313" key="2">
    <source>
        <dbReference type="Proteomes" id="UP000356253"/>
    </source>
</evidence>
<proteinExistence type="predicted"/>
<gene>
    <name evidence="1" type="ORF">FVB9532_00890</name>
</gene>
<dbReference type="EMBL" id="CABVMM010000003">
    <property type="protein sequence ID" value="VVU99634.1"/>
    <property type="molecule type" value="Genomic_DNA"/>
</dbReference>
<dbReference type="Proteomes" id="UP000356253">
    <property type="component" value="Unassembled WGS sequence"/>
</dbReference>
<accession>A0AC61Y619</accession>